<keyword evidence="1" id="KW-0812">Transmembrane</keyword>
<protein>
    <submittedName>
        <fullName evidence="2">Uncharacterized protein</fullName>
    </submittedName>
</protein>
<evidence type="ECO:0000313" key="2">
    <source>
        <dbReference type="EMBL" id="QKE89312.1"/>
    </source>
</evidence>
<keyword evidence="1" id="KW-0472">Membrane</keyword>
<name>A0A6M8HLV1_9PROT</name>
<gene>
    <name evidence="2" type="ORF">HN018_04045</name>
</gene>
<organism evidence="2 3">
    <name type="scientific">Lichenicola cladoniae</name>
    <dbReference type="NCBI Taxonomy" id="1484109"/>
    <lineage>
        <taxon>Bacteria</taxon>
        <taxon>Pseudomonadati</taxon>
        <taxon>Pseudomonadota</taxon>
        <taxon>Alphaproteobacteria</taxon>
        <taxon>Acetobacterales</taxon>
        <taxon>Acetobacteraceae</taxon>
        <taxon>Lichenicola</taxon>
    </lineage>
</organism>
<dbReference type="RefSeq" id="WP_171837438.1">
    <property type="nucleotide sequence ID" value="NZ_CP053708.1"/>
</dbReference>
<keyword evidence="3" id="KW-1185">Reference proteome</keyword>
<dbReference type="AlphaFoldDB" id="A0A6M8HLV1"/>
<evidence type="ECO:0000256" key="1">
    <source>
        <dbReference type="SAM" id="Phobius"/>
    </source>
</evidence>
<proteinExistence type="predicted"/>
<dbReference type="Proteomes" id="UP000500767">
    <property type="component" value="Chromosome"/>
</dbReference>
<sequence length="55" mass="6199">MQIITSKQRDSHLSVFGVLTISLLVAFVLLVVIVAVFGMDDMMDVMHRMMTRIGM</sequence>
<keyword evidence="1" id="KW-1133">Transmembrane helix</keyword>
<dbReference type="EMBL" id="CP053708">
    <property type="protein sequence ID" value="QKE89312.1"/>
    <property type="molecule type" value="Genomic_DNA"/>
</dbReference>
<evidence type="ECO:0000313" key="3">
    <source>
        <dbReference type="Proteomes" id="UP000500767"/>
    </source>
</evidence>
<accession>A0A6M8HLV1</accession>
<feature type="transmembrane region" description="Helical" evidence="1">
    <location>
        <begin position="12"/>
        <end position="39"/>
    </location>
</feature>
<dbReference type="KEGG" id="lck:HN018_04045"/>
<reference evidence="2 3" key="1">
    <citation type="journal article" date="2014" name="World J. Microbiol. Biotechnol.">
        <title>Biodiversity and physiological characteristics of Antarctic and Arctic lichens-associated bacteria.</title>
        <authorList>
            <person name="Lee Y.M."/>
            <person name="Kim E.H."/>
            <person name="Lee H.K."/>
            <person name="Hong S.G."/>
        </authorList>
    </citation>
    <scope>NUCLEOTIDE SEQUENCE [LARGE SCALE GENOMIC DNA]</scope>
    <source>
        <strain evidence="2 3">PAMC 26569</strain>
    </source>
</reference>